<dbReference type="SMART" id="SM00028">
    <property type="entry name" value="TPR"/>
    <property type="match status" value="3"/>
</dbReference>
<dbReference type="EMBL" id="CP036526">
    <property type="protein sequence ID" value="QDT08818.1"/>
    <property type="molecule type" value="Genomic_DNA"/>
</dbReference>
<dbReference type="AlphaFoldDB" id="A0A517NNW5"/>
<dbReference type="GO" id="GO:0016757">
    <property type="term" value="F:glycosyltransferase activity"/>
    <property type="evidence" value="ECO:0007669"/>
    <property type="project" value="UniProtKB-KW"/>
</dbReference>
<evidence type="ECO:0000256" key="7">
    <source>
        <dbReference type="SAM" id="MobiDB-lite"/>
    </source>
</evidence>
<evidence type="ECO:0000256" key="6">
    <source>
        <dbReference type="PROSITE-ProRule" id="PRU00339"/>
    </source>
</evidence>
<gene>
    <name evidence="8" type="ORF">K239x_07600</name>
</gene>
<evidence type="ECO:0000256" key="2">
    <source>
        <dbReference type="ARBA" id="ARBA00022676"/>
    </source>
</evidence>
<feature type="repeat" description="TPR" evidence="6">
    <location>
        <begin position="102"/>
        <end position="135"/>
    </location>
</feature>
<evidence type="ECO:0000313" key="9">
    <source>
        <dbReference type="Proteomes" id="UP000319817"/>
    </source>
</evidence>
<sequence length="312" mass="34213">MPAALFLPTDRQERPPRRQSRGAFCQLTVMLFGFTLIVFHAGCSSLHKTDSSEVVHVKSTTHHLSPESQSAFRLGLKHYHAEHFDLAAKAFRNAIELDGANGRAHNNLGLIYFDQRRLASAASHFDSAAALLPDEPSPLNNLGLALEQGGRTDQALEYFELAAQMDPNNPIYVGNFVRARVRIGDESDHTRALLQQLVMIELRPEWRRWARDKLALEMNPLLDRGEAPKPSMSNDASEPALAAPQNGVSWDTTPGSASVATTDPAAVPMDSGHSVVMRDAESVEGPNQPSNSFDGPSSSDDFVDPQDYFLAE</sequence>
<dbReference type="PANTHER" id="PTHR44835:SF1">
    <property type="entry name" value="PROTEIN O-GLCNAC TRANSFERASE"/>
    <property type="match status" value="1"/>
</dbReference>
<dbReference type="InterPro" id="IPR051939">
    <property type="entry name" value="Glycosyltr_41/O-GlcNAc_trsf"/>
</dbReference>
<dbReference type="InterPro" id="IPR013105">
    <property type="entry name" value="TPR_2"/>
</dbReference>
<evidence type="ECO:0000256" key="1">
    <source>
        <dbReference type="ARBA" id="ARBA00004922"/>
    </source>
</evidence>
<evidence type="ECO:0000256" key="5">
    <source>
        <dbReference type="ARBA" id="ARBA00022803"/>
    </source>
</evidence>
<protein>
    <submittedName>
        <fullName evidence="8">Lipoprotein NlpI</fullName>
    </submittedName>
</protein>
<organism evidence="8 9">
    <name type="scientific">Stieleria marina</name>
    <dbReference type="NCBI Taxonomy" id="1930275"/>
    <lineage>
        <taxon>Bacteria</taxon>
        <taxon>Pseudomonadati</taxon>
        <taxon>Planctomycetota</taxon>
        <taxon>Planctomycetia</taxon>
        <taxon>Pirellulales</taxon>
        <taxon>Pirellulaceae</taxon>
        <taxon>Stieleria</taxon>
    </lineage>
</organism>
<keyword evidence="4" id="KW-0677">Repeat</keyword>
<name>A0A517NNW5_9BACT</name>
<proteinExistence type="predicted"/>
<feature type="repeat" description="TPR" evidence="6">
    <location>
        <begin position="68"/>
        <end position="101"/>
    </location>
</feature>
<evidence type="ECO:0000256" key="3">
    <source>
        <dbReference type="ARBA" id="ARBA00022679"/>
    </source>
</evidence>
<keyword evidence="2" id="KW-0328">Glycosyltransferase</keyword>
<comment type="pathway">
    <text evidence="1">Protein modification; protein glycosylation.</text>
</comment>
<keyword evidence="5 6" id="KW-0802">TPR repeat</keyword>
<feature type="compositionally biased region" description="Polar residues" evidence="7">
    <location>
        <begin position="285"/>
        <end position="300"/>
    </location>
</feature>
<feature type="compositionally biased region" description="Polar residues" evidence="7">
    <location>
        <begin position="246"/>
        <end position="261"/>
    </location>
</feature>
<reference evidence="8 9" key="1">
    <citation type="submission" date="2019-02" db="EMBL/GenBank/DDBJ databases">
        <title>Deep-cultivation of Planctomycetes and their phenomic and genomic characterization uncovers novel biology.</title>
        <authorList>
            <person name="Wiegand S."/>
            <person name="Jogler M."/>
            <person name="Boedeker C."/>
            <person name="Pinto D."/>
            <person name="Vollmers J."/>
            <person name="Rivas-Marin E."/>
            <person name="Kohn T."/>
            <person name="Peeters S.H."/>
            <person name="Heuer A."/>
            <person name="Rast P."/>
            <person name="Oberbeckmann S."/>
            <person name="Bunk B."/>
            <person name="Jeske O."/>
            <person name="Meyerdierks A."/>
            <person name="Storesund J.E."/>
            <person name="Kallscheuer N."/>
            <person name="Luecker S."/>
            <person name="Lage O.M."/>
            <person name="Pohl T."/>
            <person name="Merkel B.J."/>
            <person name="Hornburger P."/>
            <person name="Mueller R.-W."/>
            <person name="Bruemmer F."/>
            <person name="Labrenz M."/>
            <person name="Spormann A.M."/>
            <person name="Op den Camp H."/>
            <person name="Overmann J."/>
            <person name="Amann R."/>
            <person name="Jetten M.S.M."/>
            <person name="Mascher T."/>
            <person name="Medema M.H."/>
            <person name="Devos D.P."/>
            <person name="Kaster A.-K."/>
            <person name="Ovreas L."/>
            <person name="Rohde M."/>
            <person name="Galperin M.Y."/>
            <person name="Jogler C."/>
        </authorList>
    </citation>
    <scope>NUCLEOTIDE SEQUENCE [LARGE SCALE GENOMIC DNA]</scope>
    <source>
        <strain evidence="8 9">K23_9</strain>
    </source>
</reference>
<dbReference type="InterPro" id="IPR011990">
    <property type="entry name" value="TPR-like_helical_dom_sf"/>
</dbReference>
<evidence type="ECO:0000313" key="8">
    <source>
        <dbReference type="EMBL" id="QDT08818.1"/>
    </source>
</evidence>
<dbReference type="PROSITE" id="PS50005">
    <property type="entry name" value="TPR"/>
    <property type="match status" value="3"/>
</dbReference>
<dbReference type="Proteomes" id="UP000319817">
    <property type="component" value="Chromosome"/>
</dbReference>
<keyword evidence="9" id="KW-1185">Reference proteome</keyword>
<feature type="repeat" description="TPR" evidence="6">
    <location>
        <begin position="136"/>
        <end position="169"/>
    </location>
</feature>
<dbReference type="PANTHER" id="PTHR44835">
    <property type="entry name" value="UDP-N-ACETYLGLUCOSAMINE--PEPTIDE N-ACETYLGLUCOSAMINYLTRANSFERASE SPINDLY-RELATED"/>
    <property type="match status" value="1"/>
</dbReference>
<feature type="region of interest" description="Disordered" evidence="7">
    <location>
        <begin position="224"/>
        <end position="312"/>
    </location>
</feature>
<dbReference type="Gene3D" id="1.25.40.10">
    <property type="entry name" value="Tetratricopeptide repeat domain"/>
    <property type="match status" value="1"/>
</dbReference>
<accession>A0A517NNW5</accession>
<keyword evidence="8" id="KW-0449">Lipoprotein</keyword>
<dbReference type="Pfam" id="PF13432">
    <property type="entry name" value="TPR_16"/>
    <property type="match status" value="1"/>
</dbReference>
<keyword evidence="3" id="KW-0808">Transferase</keyword>
<dbReference type="Pfam" id="PF07719">
    <property type="entry name" value="TPR_2"/>
    <property type="match status" value="1"/>
</dbReference>
<dbReference type="SUPFAM" id="SSF48452">
    <property type="entry name" value="TPR-like"/>
    <property type="match status" value="1"/>
</dbReference>
<dbReference type="InterPro" id="IPR019734">
    <property type="entry name" value="TPR_rpt"/>
</dbReference>
<evidence type="ECO:0000256" key="4">
    <source>
        <dbReference type="ARBA" id="ARBA00022737"/>
    </source>
</evidence>